<dbReference type="Proteomes" id="UP000182938">
    <property type="component" value="Chromosome"/>
</dbReference>
<proteinExistence type="predicted"/>
<accession>A0A1W1Y7I6</accession>
<sequence length="88" mass="9648">MGKAEGFAGNRHQVVLDTVNGYVTKGSYIRSYYCPPVLAKSRTSTASRVVALNLSIYRMSEGGQPFWVKGHVNGAPLQPDRDDSFGRL</sequence>
<evidence type="ECO:0000313" key="4">
    <source>
        <dbReference type="Proteomes" id="UP000192634"/>
    </source>
</evidence>
<gene>
    <name evidence="1" type="ORF">ASJ30_04590</name>
    <name evidence="2" type="ORF">SAMN06296429_101160</name>
</gene>
<keyword evidence="3" id="KW-1185">Reference proteome</keyword>
<evidence type="ECO:0000313" key="1">
    <source>
        <dbReference type="EMBL" id="APH00900.1"/>
    </source>
</evidence>
<dbReference type="KEGG" id="jte:ASJ30_04590"/>
<dbReference type="RefSeq" id="WP_072624063.1">
    <property type="nucleotide sequence ID" value="NZ_CP013290.1"/>
</dbReference>
<dbReference type="EMBL" id="CP013290">
    <property type="protein sequence ID" value="APH00900.1"/>
    <property type="molecule type" value="Genomic_DNA"/>
</dbReference>
<accession>A0A1L3MF09</accession>
<reference evidence="1 3" key="1">
    <citation type="submission" date="2015-11" db="EMBL/GenBank/DDBJ databases">
        <authorList>
            <person name="Zhang Y."/>
            <person name="Guo Z."/>
        </authorList>
    </citation>
    <scope>NUCLEOTIDE SEQUENCE [LARGE SCALE GENOMIC DNA]</scope>
    <source>
        <strain evidence="1 3">YFY001</strain>
    </source>
</reference>
<dbReference type="EMBL" id="FWXN01000001">
    <property type="protein sequence ID" value="SMC32119.1"/>
    <property type="molecule type" value="Genomic_DNA"/>
</dbReference>
<dbReference type="Proteomes" id="UP000192634">
    <property type="component" value="Unassembled WGS sequence"/>
</dbReference>
<protein>
    <submittedName>
        <fullName evidence="1">Uncharacterized protein</fullName>
    </submittedName>
</protein>
<evidence type="ECO:0000313" key="2">
    <source>
        <dbReference type="EMBL" id="SMC32119.1"/>
    </source>
</evidence>
<evidence type="ECO:0000313" key="3">
    <source>
        <dbReference type="Proteomes" id="UP000182938"/>
    </source>
</evidence>
<reference evidence="2 4" key="2">
    <citation type="submission" date="2017-04" db="EMBL/GenBank/DDBJ databases">
        <authorList>
            <person name="Afonso C.L."/>
            <person name="Miller P.J."/>
            <person name="Scott M.A."/>
            <person name="Spackman E."/>
            <person name="Goraichik I."/>
            <person name="Dimitrov K.M."/>
            <person name="Suarez D.L."/>
            <person name="Swayne D.E."/>
        </authorList>
    </citation>
    <scope>NUCLEOTIDE SEQUENCE [LARGE SCALE GENOMIC DNA]</scope>
    <source>
        <strain evidence="2 4">CGMCC 1.12511</strain>
    </source>
</reference>
<organism evidence="1 3">
    <name type="scientific">Janibacter indicus</name>
    <dbReference type="NCBI Taxonomy" id="857417"/>
    <lineage>
        <taxon>Bacteria</taxon>
        <taxon>Bacillati</taxon>
        <taxon>Actinomycetota</taxon>
        <taxon>Actinomycetes</taxon>
        <taxon>Micrococcales</taxon>
        <taxon>Intrasporangiaceae</taxon>
        <taxon>Janibacter</taxon>
    </lineage>
</organism>
<name>A0A1L3MF09_9MICO</name>
<dbReference type="AlphaFoldDB" id="A0A1L3MF09"/>